<name>A0A176K206_9BACT</name>
<dbReference type="PROSITE" id="PS00188">
    <property type="entry name" value="BIOTIN"/>
    <property type="match status" value="1"/>
</dbReference>
<dbReference type="PROSITE" id="PS50968">
    <property type="entry name" value="BIOTINYL_LIPOYL"/>
    <property type="match status" value="1"/>
</dbReference>
<gene>
    <name evidence="4" type="ORF">AT15_08735</name>
</gene>
<dbReference type="RefSeq" id="WP_068346845.1">
    <property type="nucleotide sequence ID" value="NZ_JFHK01000005.1"/>
</dbReference>
<dbReference type="Gene3D" id="2.40.50.100">
    <property type="match status" value="1"/>
</dbReference>
<organism evidence="4 5">
    <name type="scientific">Kosmotoga arenicorallina S304</name>
    <dbReference type="NCBI Taxonomy" id="1453497"/>
    <lineage>
        <taxon>Bacteria</taxon>
        <taxon>Thermotogati</taxon>
        <taxon>Thermotogota</taxon>
        <taxon>Thermotogae</taxon>
        <taxon>Kosmotogales</taxon>
        <taxon>Kosmotogaceae</taxon>
        <taxon>Kosmotoga</taxon>
    </lineage>
</organism>
<evidence type="ECO:0000259" key="3">
    <source>
        <dbReference type="PROSITE" id="PS50968"/>
    </source>
</evidence>
<dbReference type="PATRIC" id="fig|1453497.3.peg.1730"/>
<keyword evidence="5" id="KW-1185">Reference proteome</keyword>
<dbReference type="InterPro" id="IPR050709">
    <property type="entry name" value="Biotin_Carboxyl_Carrier/Decarb"/>
</dbReference>
<accession>A0A176K206</accession>
<dbReference type="InterPro" id="IPR000089">
    <property type="entry name" value="Biotin_lipoyl"/>
</dbReference>
<dbReference type="STRING" id="1453497.AT15_08735"/>
<keyword evidence="1" id="KW-0092">Biotin</keyword>
<reference evidence="4 5" key="1">
    <citation type="submission" date="2014-02" db="EMBL/GenBank/DDBJ databases">
        <title>Kosmotoga genome sequencing.</title>
        <authorList>
            <person name="Pollo S.M."/>
            <person name="Charchuk R."/>
            <person name="Nesbo C.L."/>
        </authorList>
    </citation>
    <scope>NUCLEOTIDE SEQUENCE [LARGE SCALE GENOMIC DNA]</scope>
    <source>
        <strain evidence="4 5">S304</strain>
    </source>
</reference>
<feature type="region of interest" description="Disordered" evidence="2">
    <location>
        <begin position="26"/>
        <end position="70"/>
    </location>
</feature>
<dbReference type="Pfam" id="PF00364">
    <property type="entry name" value="Biotin_lipoyl"/>
    <property type="match status" value="1"/>
</dbReference>
<evidence type="ECO:0000313" key="4">
    <source>
        <dbReference type="EMBL" id="OAA31050.1"/>
    </source>
</evidence>
<feature type="domain" description="Lipoyl-binding" evidence="3">
    <location>
        <begin position="57"/>
        <end position="137"/>
    </location>
</feature>
<dbReference type="EMBL" id="JFHK01000005">
    <property type="protein sequence ID" value="OAA31050.1"/>
    <property type="molecule type" value="Genomic_DNA"/>
</dbReference>
<comment type="caution">
    <text evidence="4">The sequence shown here is derived from an EMBL/GenBank/DDBJ whole genome shotgun (WGS) entry which is preliminary data.</text>
</comment>
<dbReference type="SUPFAM" id="SSF51230">
    <property type="entry name" value="Single hybrid motif"/>
    <property type="match status" value="1"/>
</dbReference>
<dbReference type="InterPro" id="IPR001882">
    <property type="entry name" value="Biotin_BS"/>
</dbReference>
<proteinExistence type="predicted"/>
<evidence type="ECO:0000313" key="5">
    <source>
        <dbReference type="Proteomes" id="UP000077339"/>
    </source>
</evidence>
<dbReference type="PANTHER" id="PTHR45266">
    <property type="entry name" value="OXALOACETATE DECARBOXYLASE ALPHA CHAIN"/>
    <property type="match status" value="1"/>
</dbReference>
<dbReference type="PANTHER" id="PTHR45266:SF3">
    <property type="entry name" value="OXALOACETATE DECARBOXYLASE ALPHA CHAIN"/>
    <property type="match status" value="1"/>
</dbReference>
<dbReference type="Proteomes" id="UP000077339">
    <property type="component" value="Unassembled WGS sequence"/>
</dbReference>
<dbReference type="InterPro" id="IPR011053">
    <property type="entry name" value="Single_hybrid_motif"/>
</dbReference>
<dbReference type="CDD" id="cd06850">
    <property type="entry name" value="biotinyl_domain"/>
    <property type="match status" value="1"/>
</dbReference>
<protein>
    <recommendedName>
        <fullName evidence="3">Lipoyl-binding domain-containing protein</fullName>
    </recommendedName>
</protein>
<evidence type="ECO:0000256" key="2">
    <source>
        <dbReference type="SAM" id="MobiDB-lite"/>
    </source>
</evidence>
<feature type="compositionally biased region" description="Basic and acidic residues" evidence="2">
    <location>
        <begin position="53"/>
        <end position="64"/>
    </location>
</feature>
<dbReference type="AlphaFoldDB" id="A0A176K206"/>
<evidence type="ECO:0000256" key="1">
    <source>
        <dbReference type="ARBA" id="ARBA00023267"/>
    </source>
</evidence>
<sequence>MLKKYRVRVNGKEYLVEVEEIQNLQEVPASEEQGSTSGVQRTAPVRKVSSESIAEKTAQHKSPEHSTGGSLISPMTGIILDVLVSAGDYVNKGDKVIVMEAMKMENSVLSDRDGVIKEVRVKKGDNINAGDIMIVFE</sequence>
<dbReference type="FunFam" id="2.40.50.100:FF:000003">
    <property type="entry name" value="Acetyl-CoA carboxylase biotin carboxyl carrier protein"/>
    <property type="match status" value="1"/>
</dbReference>